<dbReference type="PANTHER" id="PTHR42887">
    <property type="entry name" value="OS12G0638800 PROTEIN"/>
    <property type="match status" value="1"/>
</dbReference>
<dbReference type="InterPro" id="IPR057661">
    <property type="entry name" value="RsdA/BaiN/AoA(So)_Rossmann"/>
</dbReference>
<dbReference type="RefSeq" id="WP_212683755.1">
    <property type="nucleotide sequence ID" value="NZ_JAGSPM010000003.1"/>
</dbReference>
<dbReference type="SUPFAM" id="SSF160996">
    <property type="entry name" value="HI0933 insert domain-like"/>
    <property type="match status" value="1"/>
</dbReference>
<evidence type="ECO:0000259" key="5">
    <source>
        <dbReference type="Pfam" id="PF22780"/>
    </source>
</evidence>
<reference evidence="6 7" key="1">
    <citation type="submission" date="2021-04" db="EMBL/GenBank/DDBJ databases">
        <title>novel species isolated from subtropical streams in China.</title>
        <authorList>
            <person name="Lu H."/>
        </authorList>
    </citation>
    <scope>NUCLEOTIDE SEQUENCE [LARGE SCALE GENOMIC DNA]</scope>
    <source>
        <strain evidence="6 7">BYS107W</strain>
    </source>
</reference>
<dbReference type="AlphaFoldDB" id="A0A941I2K4"/>
<dbReference type="EMBL" id="JAGSPM010000003">
    <property type="protein sequence ID" value="MBR7746422.1"/>
    <property type="molecule type" value="Genomic_DNA"/>
</dbReference>
<evidence type="ECO:0000256" key="3">
    <source>
        <dbReference type="ARBA" id="ARBA00022827"/>
    </source>
</evidence>
<organism evidence="6 7">
    <name type="scientific">Undibacterium baiyunense</name>
    <dbReference type="NCBI Taxonomy" id="2828731"/>
    <lineage>
        <taxon>Bacteria</taxon>
        <taxon>Pseudomonadati</taxon>
        <taxon>Pseudomonadota</taxon>
        <taxon>Betaproteobacteria</taxon>
        <taxon>Burkholderiales</taxon>
        <taxon>Oxalobacteraceae</taxon>
        <taxon>Undibacterium</taxon>
    </lineage>
</organism>
<dbReference type="PANTHER" id="PTHR42887:SF2">
    <property type="entry name" value="OS12G0638800 PROTEIN"/>
    <property type="match status" value="1"/>
</dbReference>
<dbReference type="SUPFAM" id="SSF51905">
    <property type="entry name" value="FAD/NAD(P)-binding domain"/>
    <property type="match status" value="1"/>
</dbReference>
<dbReference type="InterPro" id="IPR023166">
    <property type="entry name" value="BaiN-like_dom_sf"/>
</dbReference>
<evidence type="ECO:0000313" key="7">
    <source>
        <dbReference type="Proteomes" id="UP000680158"/>
    </source>
</evidence>
<dbReference type="InterPro" id="IPR036188">
    <property type="entry name" value="FAD/NAD-bd_sf"/>
</dbReference>
<accession>A0A941I2K4</accession>
<comment type="cofactor">
    <cofactor evidence="1">
        <name>FAD</name>
        <dbReference type="ChEBI" id="CHEBI:57692"/>
    </cofactor>
</comment>
<dbReference type="Gene3D" id="3.50.50.60">
    <property type="entry name" value="FAD/NAD(P)-binding domain"/>
    <property type="match status" value="1"/>
</dbReference>
<name>A0A941I2K4_9BURK</name>
<evidence type="ECO:0000313" key="6">
    <source>
        <dbReference type="EMBL" id="MBR7746422.1"/>
    </source>
</evidence>
<keyword evidence="7" id="KW-1185">Reference proteome</keyword>
<evidence type="ECO:0000256" key="2">
    <source>
        <dbReference type="ARBA" id="ARBA00022630"/>
    </source>
</evidence>
<dbReference type="Gene3D" id="1.10.8.260">
    <property type="entry name" value="HI0933 insert domain-like"/>
    <property type="match status" value="1"/>
</dbReference>
<dbReference type="Gene3D" id="2.40.30.10">
    <property type="entry name" value="Translation factors"/>
    <property type="match status" value="1"/>
</dbReference>
<keyword evidence="3" id="KW-0274">FAD</keyword>
<dbReference type="InterPro" id="IPR055178">
    <property type="entry name" value="RsdA/BaiN/AoA(So)-like_dom"/>
</dbReference>
<dbReference type="InterPro" id="IPR004792">
    <property type="entry name" value="BaiN-like"/>
</dbReference>
<keyword evidence="2" id="KW-0285">Flavoprotein</keyword>
<dbReference type="PRINTS" id="PR00411">
    <property type="entry name" value="PNDRDTASEI"/>
</dbReference>
<feature type="domain" description="RsdA/BaiN/AoA(So)-like insert" evidence="5">
    <location>
        <begin position="193"/>
        <end position="347"/>
    </location>
</feature>
<dbReference type="Pfam" id="PF03486">
    <property type="entry name" value="HI0933_like"/>
    <property type="match status" value="1"/>
</dbReference>
<gene>
    <name evidence="6" type="ORF">KDM92_07510</name>
</gene>
<dbReference type="Proteomes" id="UP000680158">
    <property type="component" value="Unassembled WGS sequence"/>
</dbReference>
<feature type="domain" description="RsdA/BaiN/AoA(So)-like Rossmann fold-like" evidence="4">
    <location>
        <begin position="10"/>
        <end position="400"/>
    </location>
</feature>
<dbReference type="Pfam" id="PF22780">
    <property type="entry name" value="HI0933_like_1st"/>
    <property type="match status" value="1"/>
</dbReference>
<evidence type="ECO:0000256" key="1">
    <source>
        <dbReference type="ARBA" id="ARBA00001974"/>
    </source>
</evidence>
<sequence>MADEFTSTYDVIVIGAGAAGMMCAAVAGQGGKKVLVLDHAAKLAEKIRISGGGRCNFTNLHATPANFLSENPHFCKSALSRYTPQDFLSLVKRYHIAFHEKHKGQLFCDESAEDIIRMLKAECDLGRIQWRMSCGVDEIQKSEQGFIVQTAQGRFLTANVVIATGGLSIPKIGATDFSYRVARQFGLKIVEPRPALVPLTFDAPGWAAFVPMAGISLEVDIETGEKKNKIVFREDLLFTHRGLSGPAILQISSYWQPGQSIRINLLPEVALADELIAAKTTSKKTLANFLAAYLPARLVDGLLVAYEFDGSVKIADMQDKRLRLLSEKISRWELLPNGSEGYRKAEVTRGGVDTRELSQQTMMVNKCPGLYFIGEAVDVTGWLGGFNFQWAWASGVAAGKAIAEAHCAYSI</sequence>
<protein>
    <submittedName>
        <fullName evidence="6">NAD(P)/FAD-dependent oxidoreductase</fullName>
    </submittedName>
</protein>
<dbReference type="NCBIfam" id="TIGR00275">
    <property type="entry name" value="aminoacetone oxidase family FAD-binding enzyme"/>
    <property type="match status" value="1"/>
</dbReference>
<evidence type="ECO:0000259" key="4">
    <source>
        <dbReference type="Pfam" id="PF03486"/>
    </source>
</evidence>
<comment type="caution">
    <text evidence="6">The sequence shown here is derived from an EMBL/GenBank/DDBJ whole genome shotgun (WGS) entry which is preliminary data.</text>
</comment>
<proteinExistence type="predicted"/>